<proteinExistence type="predicted"/>
<evidence type="ECO:0000313" key="3">
    <source>
        <dbReference type="EMBL" id="UYP48518.1"/>
    </source>
</evidence>
<sequence>MYPTFIIDVLLIIGFIFYLVFLFKGYKIFHLGPNCEKTFFKQFLIFLVLEFLWVIANALKYILVYFEIYSSGVDHYYSPYYYVYDVVNRGLGIFTLLTYTYFTFKIDSKLLYSLTEGKLGRGILISMGVSLLAMFAYFPLFGLVISILTIIIMFKLRKGSKITPKTRIYSRILGFGLFLYTLAKLGFRFLSWDYSYYGLSRAFSDYSSYSRDPFILIRTISVLIYVLSLIFLGLGVIRTSYNPYYNAKNRSIYGFNNQNLDIPAISKQAAQYQFGSPIISFNSMPKKPSHQNTNTPLINKEPQQDQKQNLGVITRNPNVSYFSPKKIQKNVSSFKLCPNCNISLETDVKFCPKCGKQDF</sequence>
<name>A0ABY6HYA5_9ARCH</name>
<feature type="transmembrane region" description="Helical" evidence="1">
    <location>
        <begin position="6"/>
        <end position="23"/>
    </location>
</feature>
<protein>
    <recommendedName>
        <fullName evidence="2">Zinc-ribbon domain-containing protein</fullName>
    </recommendedName>
</protein>
<feature type="transmembrane region" description="Helical" evidence="1">
    <location>
        <begin position="168"/>
        <end position="187"/>
    </location>
</feature>
<feature type="transmembrane region" description="Helical" evidence="1">
    <location>
        <begin position="215"/>
        <end position="237"/>
    </location>
</feature>
<feature type="transmembrane region" description="Helical" evidence="1">
    <location>
        <begin position="86"/>
        <end position="104"/>
    </location>
</feature>
<feature type="transmembrane region" description="Helical" evidence="1">
    <location>
        <begin position="43"/>
        <end position="66"/>
    </location>
</feature>
<accession>A0ABY6HYA5</accession>
<feature type="transmembrane region" description="Helical" evidence="1">
    <location>
        <begin position="135"/>
        <end position="156"/>
    </location>
</feature>
<dbReference type="Proteomes" id="UP001208689">
    <property type="component" value="Chromosome"/>
</dbReference>
<keyword evidence="1" id="KW-0812">Transmembrane</keyword>
<evidence type="ECO:0000256" key="1">
    <source>
        <dbReference type="SAM" id="Phobius"/>
    </source>
</evidence>
<organism evidence="3 4">
    <name type="scientific">Candidatus Lokiarchaeum ossiferum</name>
    <dbReference type="NCBI Taxonomy" id="2951803"/>
    <lineage>
        <taxon>Archaea</taxon>
        <taxon>Promethearchaeati</taxon>
        <taxon>Promethearchaeota</taxon>
        <taxon>Promethearchaeia</taxon>
        <taxon>Promethearchaeales</taxon>
        <taxon>Promethearchaeaceae</taxon>
        <taxon>Candidatus Lokiarchaeum</taxon>
    </lineage>
</organism>
<evidence type="ECO:0000313" key="4">
    <source>
        <dbReference type="Proteomes" id="UP001208689"/>
    </source>
</evidence>
<feature type="domain" description="Zinc-ribbon" evidence="2">
    <location>
        <begin position="337"/>
        <end position="356"/>
    </location>
</feature>
<keyword evidence="1" id="KW-0472">Membrane</keyword>
<evidence type="ECO:0000259" key="2">
    <source>
        <dbReference type="Pfam" id="PF13240"/>
    </source>
</evidence>
<gene>
    <name evidence="3" type="ORF">NEF87_004803</name>
</gene>
<keyword evidence="4" id="KW-1185">Reference proteome</keyword>
<reference evidence="3" key="1">
    <citation type="submission" date="2022-09" db="EMBL/GenBank/DDBJ databases">
        <title>Actin cytoskeleton and complex cell architecture in an #Asgard archaeon.</title>
        <authorList>
            <person name="Ponce Toledo R.I."/>
            <person name="Schleper C."/>
            <person name="Rodrigues Oliveira T."/>
            <person name="Wollweber F."/>
            <person name="Xu J."/>
            <person name="Rittmann S."/>
            <person name="Klingl A."/>
            <person name="Pilhofer M."/>
        </authorList>
    </citation>
    <scope>NUCLEOTIDE SEQUENCE</scope>
    <source>
        <strain evidence="3">B-35</strain>
    </source>
</reference>
<dbReference type="InterPro" id="IPR026870">
    <property type="entry name" value="Zinc_ribbon_dom"/>
</dbReference>
<dbReference type="EMBL" id="CP104013">
    <property type="protein sequence ID" value="UYP48518.1"/>
    <property type="molecule type" value="Genomic_DNA"/>
</dbReference>
<dbReference type="Pfam" id="PF13240">
    <property type="entry name" value="Zn_Ribbon_1"/>
    <property type="match status" value="1"/>
</dbReference>
<keyword evidence="1" id="KW-1133">Transmembrane helix</keyword>